<dbReference type="InterPro" id="IPR027417">
    <property type="entry name" value="P-loop_NTPase"/>
</dbReference>
<dbReference type="InterPro" id="IPR044802">
    <property type="entry name" value="NADKc-like"/>
</dbReference>
<dbReference type="InterPro" id="IPR010488">
    <property type="entry name" value="Zeta_toxin_domain"/>
</dbReference>
<dbReference type="AlphaFoldDB" id="A0A2P6NW22"/>
<comment type="caution">
    <text evidence="4">The sequence shown here is derived from an EMBL/GenBank/DDBJ whole genome shotgun (WGS) entry which is preliminary data.</text>
</comment>
<keyword evidence="5" id="KW-1185">Reference proteome</keyword>
<reference evidence="4 5" key="1">
    <citation type="journal article" date="2018" name="Genome Biol. Evol.">
        <title>Multiple Roots of Fruiting Body Formation in Amoebozoa.</title>
        <authorList>
            <person name="Hillmann F."/>
            <person name="Forbes G."/>
            <person name="Novohradska S."/>
            <person name="Ferling I."/>
            <person name="Riege K."/>
            <person name="Groth M."/>
            <person name="Westermann M."/>
            <person name="Marz M."/>
            <person name="Spaller T."/>
            <person name="Winckler T."/>
            <person name="Schaap P."/>
            <person name="Glockner G."/>
        </authorList>
    </citation>
    <scope>NUCLEOTIDE SEQUENCE [LARGE SCALE GENOMIC DNA]</scope>
    <source>
        <strain evidence="4 5">Jena</strain>
    </source>
</reference>
<accession>A0A2P6NW22</accession>
<dbReference type="EMBL" id="MDYQ01000013">
    <property type="protein sequence ID" value="PRP88167.1"/>
    <property type="molecule type" value="Genomic_DNA"/>
</dbReference>
<feature type="domain" description="Zeta toxin" evidence="3">
    <location>
        <begin position="355"/>
        <end position="492"/>
    </location>
</feature>
<dbReference type="InParanoid" id="A0A2P6NW22"/>
<evidence type="ECO:0000256" key="2">
    <source>
        <dbReference type="ARBA" id="ARBA00022840"/>
    </source>
</evidence>
<dbReference type="Proteomes" id="UP000241769">
    <property type="component" value="Unassembled WGS sequence"/>
</dbReference>
<dbReference type="OrthoDB" id="10267859at2759"/>
<name>A0A2P6NW22_9EUKA</name>
<dbReference type="Gene3D" id="3.40.50.300">
    <property type="entry name" value="P-loop containing nucleotide triphosphate hydrolases"/>
    <property type="match status" value="1"/>
</dbReference>
<dbReference type="PANTHER" id="PTHR31153:SF1">
    <property type="entry name" value="CALMODULIN CALCIUM-DEPENDENT NAD KINASE"/>
    <property type="match status" value="1"/>
</dbReference>
<keyword evidence="2" id="KW-0067">ATP-binding</keyword>
<gene>
    <name evidence="4" type="ORF">PROFUN_03990</name>
</gene>
<dbReference type="Pfam" id="PF06414">
    <property type="entry name" value="Zeta_toxin"/>
    <property type="match status" value="1"/>
</dbReference>
<dbReference type="GO" id="GO:0016301">
    <property type="term" value="F:kinase activity"/>
    <property type="evidence" value="ECO:0007669"/>
    <property type="project" value="InterPro"/>
</dbReference>
<organism evidence="4 5">
    <name type="scientific">Planoprotostelium fungivorum</name>
    <dbReference type="NCBI Taxonomy" id="1890364"/>
    <lineage>
        <taxon>Eukaryota</taxon>
        <taxon>Amoebozoa</taxon>
        <taxon>Evosea</taxon>
        <taxon>Variosea</taxon>
        <taxon>Cavosteliida</taxon>
        <taxon>Cavosteliaceae</taxon>
        <taxon>Planoprotostelium</taxon>
    </lineage>
</organism>
<dbReference type="SUPFAM" id="SSF52540">
    <property type="entry name" value="P-loop containing nucleoside triphosphate hydrolases"/>
    <property type="match status" value="1"/>
</dbReference>
<dbReference type="PANTHER" id="PTHR31153">
    <property type="entry name" value="CALMODULIN CALCIUM-DEPENDENT NAD KINASE"/>
    <property type="match status" value="1"/>
</dbReference>
<evidence type="ECO:0000256" key="1">
    <source>
        <dbReference type="ARBA" id="ARBA00022741"/>
    </source>
</evidence>
<dbReference type="GO" id="GO:0005524">
    <property type="term" value="F:ATP binding"/>
    <property type="evidence" value="ECO:0007669"/>
    <property type="project" value="UniProtKB-KW"/>
</dbReference>
<dbReference type="STRING" id="1890364.A0A2P6NW22"/>
<keyword evidence="1" id="KW-0547">Nucleotide-binding</keyword>
<proteinExistence type="predicted"/>
<evidence type="ECO:0000259" key="3">
    <source>
        <dbReference type="Pfam" id="PF06414"/>
    </source>
</evidence>
<sequence length="642" mass="74151">MEAADLFLVRNGKLLQKRLLLLYHLHRRTSSENNDRKKLQEELQIEMSDKIQKMCDKPRHGVSPHSECRSFLEFVKTFLKFGQDCANVYFSQNWKLIDSVYRVRGTRRGGGVEERQECRKNRAKKSILSDYIITDVMEITRLLSIRTSNDKLNRLLDDAQPKSTASSLVVVAVFPTKICPLLYRSLSKTAFLLHDKAKVVVIDPQREVHKEIYNQFGDHGFVDEGDGPRPTIRLFESGKCTSVFALTTKELCVNDLSTMPSFPKNHSVYGFTPTVENVLRFVRSRGKMEEEIVRQNERSKSERAMNHWRRAMMKIRGLRTRSLLARRRETLTILQKLNAMKCYGNTCKTFQHPKARKEPPRLYFVGGGMAAGKSTCIEAIRDSNFWSKYVVEADAIKRNDPAFSLAKSTDDPEALSAIHEHSVKAAEELLLEAIRHSRDIVFDGTMSWLPFVEQTVKMLKDSRHNWKLGPGYVTKGREGREKVVEERYWEEEGEAEETRRPYHIVLFGVTVEADIAVQRGIIRGIETGRTVPVRSQLQSHKLFSSNFPRYTELCDEVYLYHNQTDQYTHSPTLIVKKEEGRELKVIEEGLYRDFLRKRDINVDAKNHADLFPDGCITEKKVIDVENRDALRLFMGLGLNDIR</sequence>
<evidence type="ECO:0000313" key="4">
    <source>
        <dbReference type="EMBL" id="PRP88167.1"/>
    </source>
</evidence>
<protein>
    <recommendedName>
        <fullName evidence="3">Zeta toxin domain-containing protein</fullName>
    </recommendedName>
</protein>
<evidence type="ECO:0000313" key="5">
    <source>
        <dbReference type="Proteomes" id="UP000241769"/>
    </source>
</evidence>